<dbReference type="KEGG" id="otk:C6570_00495"/>
<keyword evidence="2" id="KW-0830">Ubiquinone</keyword>
<dbReference type="Proteomes" id="UP000239709">
    <property type="component" value="Chromosome"/>
</dbReference>
<keyword evidence="3" id="KW-1185">Reference proteome</keyword>
<dbReference type="AlphaFoldDB" id="A0A2S0MAL9"/>
<name>A0A2S0MAL9_9BURK</name>
<accession>A0A2S0MAL9</accession>
<evidence type="ECO:0000313" key="3">
    <source>
        <dbReference type="Proteomes" id="UP000239709"/>
    </source>
</evidence>
<organism evidence="2 3">
    <name type="scientific">Ottowia oryzae</name>
    <dbReference type="NCBI Taxonomy" id="2109914"/>
    <lineage>
        <taxon>Bacteria</taxon>
        <taxon>Pseudomonadati</taxon>
        <taxon>Pseudomonadota</taxon>
        <taxon>Betaproteobacteria</taxon>
        <taxon>Burkholderiales</taxon>
        <taxon>Comamonadaceae</taxon>
        <taxon>Ottowia</taxon>
    </lineage>
</organism>
<proteinExistence type="predicted"/>
<dbReference type="RefSeq" id="WP_106701074.1">
    <property type="nucleotide sequence ID" value="NZ_CP027666.1"/>
</dbReference>
<feature type="transmembrane region" description="Helical" evidence="1">
    <location>
        <begin position="7"/>
        <end position="35"/>
    </location>
</feature>
<keyword evidence="1" id="KW-0812">Transmembrane</keyword>
<keyword evidence="1" id="KW-0472">Membrane</keyword>
<keyword evidence="1" id="KW-1133">Transmembrane helix</keyword>
<feature type="transmembrane region" description="Helical" evidence="1">
    <location>
        <begin position="55"/>
        <end position="78"/>
    </location>
</feature>
<sequence length="209" mass="22584">MQEFIAVILGFPAIVYSILLAVVLVYWVAAVIGMVDFGESDIDLDLADPSDLSTIASYVVAFGLTGVPFSIVVTLLVLTGWTMCTLASIWLMPWVPTLLLKIVVGLVLLAVCFALSIIVTARLVRPLRGLFVTQYGRSNNELVGQVCVITTGSVDEREGHAEVAQRGAGILIRVWAATPNTLTRGSRAVITEYDAAQRRYLVQALEGET</sequence>
<dbReference type="EMBL" id="CP027666">
    <property type="protein sequence ID" value="AVO32908.1"/>
    <property type="molecule type" value="Genomic_DNA"/>
</dbReference>
<dbReference type="OrthoDB" id="8781707at2"/>
<gene>
    <name evidence="2" type="ORF">C6570_00495</name>
</gene>
<protein>
    <submittedName>
        <fullName evidence="2">Ubiquinone biosynthesis protein</fullName>
    </submittedName>
</protein>
<evidence type="ECO:0000256" key="1">
    <source>
        <dbReference type="SAM" id="Phobius"/>
    </source>
</evidence>
<feature type="transmembrane region" description="Helical" evidence="1">
    <location>
        <begin position="98"/>
        <end position="119"/>
    </location>
</feature>
<reference evidence="2 3" key="1">
    <citation type="submission" date="2018-03" db="EMBL/GenBank/DDBJ databases">
        <title>Genome sequencing of Ottowia sp.</title>
        <authorList>
            <person name="Kim S.-J."/>
            <person name="Heo J."/>
            <person name="Kwon S.-W."/>
        </authorList>
    </citation>
    <scope>NUCLEOTIDE SEQUENCE [LARGE SCALE GENOMIC DNA]</scope>
    <source>
        <strain evidence="2 3">KADR8-3</strain>
    </source>
</reference>
<evidence type="ECO:0000313" key="2">
    <source>
        <dbReference type="EMBL" id="AVO32908.1"/>
    </source>
</evidence>